<evidence type="ECO:0000256" key="10">
    <source>
        <dbReference type="ARBA" id="ARBA00023204"/>
    </source>
</evidence>
<dbReference type="Gene3D" id="3.30.230.10">
    <property type="match status" value="1"/>
</dbReference>
<evidence type="ECO:0000256" key="4">
    <source>
        <dbReference type="ARBA" id="ARBA00022771"/>
    </source>
</evidence>
<dbReference type="EMBL" id="JABZMK010000002">
    <property type="protein sequence ID" value="MBF1128747.1"/>
    <property type="molecule type" value="Genomic_DNA"/>
</dbReference>
<keyword evidence="8 11" id="KW-0346">Stress response</keyword>
<reference evidence="15" key="1">
    <citation type="submission" date="2020-04" db="EMBL/GenBank/DDBJ databases">
        <title>Deep metagenomics examines the oral microbiome during advanced dental caries in children, revealing novel taxa and co-occurrences with host molecules.</title>
        <authorList>
            <person name="Baker J.L."/>
            <person name="Morton J.T."/>
            <person name="Dinis M."/>
            <person name="Alvarez R."/>
            <person name="Tran N.C."/>
            <person name="Knight R."/>
            <person name="Edlund A."/>
        </authorList>
    </citation>
    <scope>NUCLEOTIDE SEQUENCE</scope>
    <source>
        <strain evidence="15">JCVI_32_bin.14</strain>
    </source>
</reference>
<evidence type="ECO:0000256" key="3">
    <source>
        <dbReference type="ARBA" id="ARBA00022763"/>
    </source>
</evidence>
<dbReference type="Pfam" id="PF13481">
    <property type="entry name" value="AAA_25"/>
    <property type="match status" value="1"/>
</dbReference>
<dbReference type="GO" id="GO:0005524">
    <property type="term" value="F:ATP binding"/>
    <property type="evidence" value="ECO:0007669"/>
    <property type="project" value="UniProtKB-UniRule"/>
</dbReference>
<dbReference type="GO" id="GO:0008270">
    <property type="term" value="F:zinc ion binding"/>
    <property type="evidence" value="ECO:0007669"/>
    <property type="project" value="UniProtKB-KW"/>
</dbReference>
<comment type="function">
    <text evidence="13">DNA-dependent ATPase involved in processing of recombination intermediates, plays a role in repairing DNA breaks. Stimulates the branch migration of RecA-mediated strand transfer reactions, allowing the 3' invading strand to extend heteroduplex DNA faster. Binds ssDNA in the presence of ADP but not other nucleotides, has ATPase activity that is stimulated by ssDNA and various branched DNA structures, but inhibited by SSB. Does not have RecA's homology-searching function.</text>
</comment>
<feature type="domain" description="RecA family profile 1" evidence="14">
    <location>
        <begin position="67"/>
        <end position="216"/>
    </location>
</feature>
<dbReference type="Pfam" id="PF13541">
    <property type="entry name" value="ChlI"/>
    <property type="match status" value="1"/>
</dbReference>
<dbReference type="GO" id="GO:0140664">
    <property type="term" value="F:ATP-dependent DNA damage sensor activity"/>
    <property type="evidence" value="ECO:0007669"/>
    <property type="project" value="InterPro"/>
</dbReference>
<keyword evidence="6 13" id="KW-0862">Zinc</keyword>
<dbReference type="InterPro" id="IPR014721">
    <property type="entry name" value="Ribsml_uS5_D2-typ_fold_subgr"/>
</dbReference>
<dbReference type="InterPro" id="IPR020588">
    <property type="entry name" value="RecA_ATP-bd"/>
</dbReference>
<dbReference type="NCBIfam" id="TIGR00416">
    <property type="entry name" value="sms"/>
    <property type="match status" value="1"/>
</dbReference>
<evidence type="ECO:0000256" key="11">
    <source>
        <dbReference type="HAMAP-Rule" id="MF_01498"/>
    </source>
</evidence>
<dbReference type="SUPFAM" id="SSF54211">
    <property type="entry name" value="Ribosomal protein S5 domain 2-like"/>
    <property type="match status" value="1"/>
</dbReference>
<feature type="short sequence motif" description="RadA KNRFG motif" evidence="11">
    <location>
        <begin position="253"/>
        <end position="257"/>
    </location>
</feature>
<evidence type="ECO:0000256" key="5">
    <source>
        <dbReference type="ARBA" id="ARBA00022801"/>
    </source>
</evidence>
<evidence type="ECO:0000256" key="7">
    <source>
        <dbReference type="ARBA" id="ARBA00022840"/>
    </source>
</evidence>
<dbReference type="InterPro" id="IPR003593">
    <property type="entry name" value="AAA+_ATPase"/>
</dbReference>
<keyword evidence="10 11" id="KW-0234">DNA repair</keyword>
<dbReference type="PANTHER" id="PTHR32472">
    <property type="entry name" value="DNA REPAIR PROTEIN RADA"/>
    <property type="match status" value="1"/>
</dbReference>
<evidence type="ECO:0000256" key="13">
    <source>
        <dbReference type="RuleBase" id="RU003555"/>
    </source>
</evidence>
<dbReference type="HAMAP" id="MF_01498">
    <property type="entry name" value="RadA_bact"/>
    <property type="match status" value="1"/>
</dbReference>
<dbReference type="GO" id="GO:0005829">
    <property type="term" value="C:cytosol"/>
    <property type="evidence" value="ECO:0007669"/>
    <property type="project" value="TreeGrafter"/>
</dbReference>
<name>A0A930FQI6_9FIRM</name>
<dbReference type="GO" id="GO:0016787">
    <property type="term" value="F:hydrolase activity"/>
    <property type="evidence" value="ECO:0007669"/>
    <property type="project" value="UniProtKB-KW"/>
</dbReference>
<dbReference type="Proteomes" id="UP000757890">
    <property type="component" value="Unassembled WGS sequence"/>
</dbReference>
<evidence type="ECO:0000256" key="12">
    <source>
        <dbReference type="NCBIfam" id="TIGR00416"/>
    </source>
</evidence>
<feature type="binding site" evidence="11">
    <location>
        <begin position="96"/>
        <end position="103"/>
    </location>
    <ligand>
        <name>ATP</name>
        <dbReference type="ChEBI" id="CHEBI:30616"/>
    </ligand>
</feature>
<protein>
    <recommendedName>
        <fullName evidence="11 12">DNA repair protein RadA</fullName>
    </recommendedName>
</protein>
<dbReference type="SMART" id="SM00382">
    <property type="entry name" value="AAA"/>
    <property type="match status" value="1"/>
</dbReference>
<evidence type="ECO:0000259" key="14">
    <source>
        <dbReference type="PROSITE" id="PS50162"/>
    </source>
</evidence>
<accession>A0A930FQI6</accession>
<keyword evidence="1 11" id="KW-0479">Metal-binding</keyword>
<dbReference type="InterPro" id="IPR041166">
    <property type="entry name" value="Rubredoxin_2"/>
</dbReference>
<evidence type="ECO:0000256" key="2">
    <source>
        <dbReference type="ARBA" id="ARBA00022741"/>
    </source>
</evidence>
<comment type="function">
    <text evidence="11">Plays a role in repairing double-strand DNA breaks, probably involving stabilizing or processing branched DNA or blocked replication forks.</text>
</comment>
<dbReference type="InterPro" id="IPR004504">
    <property type="entry name" value="DNA_repair_RadA"/>
</dbReference>
<sequence length="466" mass="51560">MNSKTKTKFICHNCGAETPKWMGKCPNCGEWNSLEEKIEESIPKSIRTLSFQSGKEPTSLTDIEIKDTDRVKLGITELDRPLGGGIVSDSVILWGGEPGIGKSTLILQICDSFTKMGKTVLYCSGEESDIQIKMRAERLSVNTEECFVFAESNLETILAEVDKLHPDMVIIDSIQTTYLPNSSSAMGSPTQIRDCTAILVKMAKESGIIVMIIGHVTKEGNIAGPRILEHMVDVVFYLEGDRNYQFRVLRTVKNRFGSTSESGLFVMGRKGLKGIDDPSKYLLKGIQKAPVSGSTVAACMEGLRPILIEVQALTVHSVLAVPRRIASGYDFNRLVILLAVLEKKGKIPFSADDVYLNVAGGYKLKETAADLSVALALFSVKYDIPLKKFCMALGEIGLTGEILPVSKVSLRLKEAVKMNFTEFVLPARNQEEAENYFKDNHREELLSHVVFINHLEEAIHFFKSQV</sequence>
<keyword evidence="9 11" id="KW-0238">DNA-binding</keyword>
<dbReference type="Gene3D" id="3.40.50.300">
    <property type="entry name" value="P-loop containing nucleotide triphosphate hydrolases"/>
    <property type="match status" value="1"/>
</dbReference>
<keyword evidence="3 11" id="KW-0227">DNA damage</keyword>
<dbReference type="AlphaFoldDB" id="A0A930FQI6"/>
<dbReference type="CDD" id="cd01121">
    <property type="entry name" value="RadA_SMS_N"/>
    <property type="match status" value="1"/>
</dbReference>
<comment type="similarity">
    <text evidence="11 13">Belongs to the RecA family. RadA subfamily.</text>
</comment>
<gene>
    <name evidence="11 15" type="primary">radA</name>
    <name evidence="15" type="ORF">HXL70_01665</name>
</gene>
<keyword evidence="5" id="KW-0378">Hydrolase</keyword>
<comment type="caution">
    <text evidence="15">The sequence shown here is derived from an EMBL/GenBank/DDBJ whole genome shotgun (WGS) entry which is preliminary data.</text>
</comment>
<evidence type="ECO:0000256" key="8">
    <source>
        <dbReference type="ARBA" id="ARBA00023016"/>
    </source>
</evidence>
<dbReference type="PANTHER" id="PTHR32472:SF10">
    <property type="entry name" value="DNA REPAIR PROTEIN RADA-LIKE PROTEIN"/>
    <property type="match status" value="1"/>
</dbReference>
<organism evidence="15 16">
    <name type="scientific">Dialister invisus</name>
    <dbReference type="NCBI Taxonomy" id="218538"/>
    <lineage>
        <taxon>Bacteria</taxon>
        <taxon>Bacillati</taxon>
        <taxon>Bacillota</taxon>
        <taxon>Negativicutes</taxon>
        <taxon>Veillonellales</taxon>
        <taxon>Veillonellaceae</taxon>
        <taxon>Dialister</taxon>
    </lineage>
</organism>
<evidence type="ECO:0000256" key="6">
    <source>
        <dbReference type="ARBA" id="ARBA00022833"/>
    </source>
</evidence>
<dbReference type="GO" id="GO:0000725">
    <property type="term" value="P:recombinational repair"/>
    <property type="evidence" value="ECO:0007669"/>
    <property type="project" value="UniProtKB-UniRule"/>
</dbReference>
<proteinExistence type="inferred from homology"/>
<evidence type="ECO:0000256" key="9">
    <source>
        <dbReference type="ARBA" id="ARBA00023125"/>
    </source>
</evidence>
<evidence type="ECO:0000256" key="1">
    <source>
        <dbReference type="ARBA" id="ARBA00022723"/>
    </source>
</evidence>
<keyword evidence="7 11" id="KW-0067">ATP-binding</keyword>
<dbReference type="InterPro" id="IPR027417">
    <property type="entry name" value="P-loop_NTPase"/>
</dbReference>
<feature type="region of interest" description="Lon-protease-like" evidence="11">
    <location>
        <begin position="353"/>
        <end position="466"/>
    </location>
</feature>
<dbReference type="SUPFAM" id="SSF52540">
    <property type="entry name" value="P-loop containing nucleoside triphosphate hydrolases"/>
    <property type="match status" value="1"/>
</dbReference>
<dbReference type="PRINTS" id="PR01874">
    <property type="entry name" value="DNAREPAIRADA"/>
</dbReference>
<evidence type="ECO:0000313" key="16">
    <source>
        <dbReference type="Proteomes" id="UP000757890"/>
    </source>
</evidence>
<comment type="domain">
    <text evidence="11">The middle region has homology to RecA with ATPase motifs including the RadA KNRFG motif, while the C-terminus is homologous to Lon protease.</text>
</comment>
<keyword evidence="4 13" id="KW-0863">Zinc-finger</keyword>
<dbReference type="Pfam" id="PF18073">
    <property type="entry name" value="Zn_ribbon_LapB"/>
    <property type="match status" value="1"/>
</dbReference>
<dbReference type="InterPro" id="IPR020568">
    <property type="entry name" value="Ribosomal_Su5_D2-typ_SF"/>
</dbReference>
<evidence type="ECO:0000313" key="15">
    <source>
        <dbReference type="EMBL" id="MBF1128747.1"/>
    </source>
</evidence>
<keyword evidence="2 11" id="KW-0547">Nucleotide-binding</keyword>
<dbReference type="FunFam" id="3.40.50.300:FF:000050">
    <property type="entry name" value="DNA repair protein RadA"/>
    <property type="match status" value="1"/>
</dbReference>
<dbReference type="PROSITE" id="PS50162">
    <property type="entry name" value="RECA_2"/>
    <property type="match status" value="1"/>
</dbReference>
<dbReference type="GO" id="GO:0003684">
    <property type="term" value="F:damaged DNA binding"/>
    <property type="evidence" value="ECO:0007669"/>
    <property type="project" value="InterPro"/>
</dbReference>